<evidence type="ECO:0000259" key="14">
    <source>
        <dbReference type="Pfam" id="PF03372"/>
    </source>
</evidence>
<evidence type="ECO:0000256" key="5">
    <source>
        <dbReference type="ARBA" id="ARBA00022692"/>
    </source>
</evidence>
<accession>A0ABR0K290</accession>
<comment type="pathway">
    <text evidence="2">Lipid metabolism; sphingolipid metabolism.</text>
</comment>
<feature type="transmembrane region" description="Helical" evidence="13">
    <location>
        <begin position="455"/>
        <end position="474"/>
    </location>
</feature>
<dbReference type="PANTHER" id="PTHR16320">
    <property type="entry name" value="SPHINGOMYELINASE FAMILY MEMBER"/>
    <property type="match status" value="1"/>
</dbReference>
<feature type="domain" description="Endonuclease/exonuclease/phosphatase" evidence="14">
    <location>
        <begin position="60"/>
        <end position="341"/>
    </location>
</feature>
<comment type="subcellular location">
    <subcellularLocation>
        <location evidence="1">Membrane</location>
        <topology evidence="1">Multi-pass membrane protein</topology>
    </subcellularLocation>
</comment>
<reference evidence="15 16" key="1">
    <citation type="submission" date="2023-08" db="EMBL/GenBank/DDBJ databases">
        <title>Black Yeasts Isolated from many extreme environments.</title>
        <authorList>
            <person name="Coleine C."/>
            <person name="Stajich J.E."/>
            <person name="Selbmann L."/>
        </authorList>
    </citation>
    <scope>NUCLEOTIDE SEQUENCE [LARGE SCALE GENOMIC DNA]</scope>
    <source>
        <strain evidence="15 16">CCFEE 5885</strain>
    </source>
</reference>
<keyword evidence="10 13" id="KW-1133">Transmembrane helix</keyword>
<evidence type="ECO:0000256" key="13">
    <source>
        <dbReference type="SAM" id="Phobius"/>
    </source>
</evidence>
<evidence type="ECO:0000313" key="16">
    <source>
        <dbReference type="Proteomes" id="UP001345013"/>
    </source>
</evidence>
<gene>
    <name evidence="15" type="primary">ISC1</name>
    <name evidence="15" type="ORF">LTR24_007652</name>
</gene>
<protein>
    <submittedName>
        <fullName evidence="15">Phospholipase C type enzyme</fullName>
        <ecNumber evidence="15">3.1.4.12</ecNumber>
    </submittedName>
</protein>
<evidence type="ECO:0000256" key="1">
    <source>
        <dbReference type="ARBA" id="ARBA00004141"/>
    </source>
</evidence>
<evidence type="ECO:0000256" key="3">
    <source>
        <dbReference type="ARBA" id="ARBA00004991"/>
    </source>
</evidence>
<evidence type="ECO:0000256" key="8">
    <source>
        <dbReference type="ARBA" id="ARBA00022842"/>
    </source>
</evidence>
<keyword evidence="7 15" id="KW-0378">Hydrolase</keyword>
<feature type="transmembrane region" description="Helical" evidence="13">
    <location>
        <begin position="480"/>
        <end position="506"/>
    </location>
</feature>
<comment type="similarity">
    <text evidence="4">Belongs to the neutral sphingomyelinase family.</text>
</comment>
<keyword evidence="16" id="KW-1185">Reference proteome</keyword>
<dbReference type="EC" id="3.1.4.12" evidence="15"/>
<evidence type="ECO:0000256" key="6">
    <source>
        <dbReference type="ARBA" id="ARBA00022723"/>
    </source>
</evidence>
<comment type="pathway">
    <text evidence="3">Sphingolipid metabolism.</text>
</comment>
<dbReference type="SUPFAM" id="SSF56219">
    <property type="entry name" value="DNase I-like"/>
    <property type="match status" value="1"/>
</dbReference>
<organism evidence="15 16">
    <name type="scientific">Lithohypha guttulata</name>
    <dbReference type="NCBI Taxonomy" id="1690604"/>
    <lineage>
        <taxon>Eukaryota</taxon>
        <taxon>Fungi</taxon>
        <taxon>Dikarya</taxon>
        <taxon>Ascomycota</taxon>
        <taxon>Pezizomycotina</taxon>
        <taxon>Eurotiomycetes</taxon>
        <taxon>Chaetothyriomycetidae</taxon>
        <taxon>Chaetothyriales</taxon>
        <taxon>Trichomeriaceae</taxon>
        <taxon>Lithohypha</taxon>
    </lineage>
</organism>
<evidence type="ECO:0000256" key="12">
    <source>
        <dbReference type="ARBA" id="ARBA00023136"/>
    </source>
</evidence>
<dbReference type="PANTHER" id="PTHR16320:SF24">
    <property type="entry name" value="PHOSPHODIESTERASE, PUTATIVE-RELATED"/>
    <property type="match status" value="1"/>
</dbReference>
<proteinExistence type="inferred from homology"/>
<dbReference type="Proteomes" id="UP001345013">
    <property type="component" value="Unassembled WGS sequence"/>
</dbReference>
<dbReference type="InterPro" id="IPR005135">
    <property type="entry name" value="Endo/exonuclease/phosphatase"/>
</dbReference>
<sequence>MYGHIGDEELGISSIEPLLSEHERRAFADVVSYEPLRAMTAPSVHSQLGEAPGPSSLHILTLNCWGLKYISKYRSERLTEIGKRLAVHEPALDIVALQECWTYSDYQAIRGATRSVLPHGKFYHSGIFGGGLVILSRFPFVESSMFRYPLNGRPTAFFRGDWFVGKGVACAKLQLPDKQIVEVFNTHLHAPYEKEPNDSYICHRTAQAWEIAKLMKDARARGSLVVGLGDFNMVPMSFAHVLIEGRGNVSDVWRQLKPGSSIGASIDVAEADRRNRLHLPGRPDVEESLLEHGHTCDTVLNTWRWNEAHRKALLKKGLDREIAMSEPDPRAKRLDYIFFGGLDDGWKVKDARVVLTERHPTIRCSLSDHFAVEATIIRGMSSIESLVEVEAQGPLQRPRGDSITADIVSMEDKDLKHAVSDEPTRTTIAPSFYEQILAMIEKYTLRERKQRRWRLVHFVGSAIFSIGSFAAVWWSKYNYVAFVLLLISTFGIMAGTVDGLIGGLFVGSELRALNEFEWEVRNALHLEGGPAVEERPLKDWHD</sequence>
<dbReference type="Pfam" id="PF03372">
    <property type="entry name" value="Exo_endo_phos"/>
    <property type="match status" value="1"/>
</dbReference>
<dbReference type="GO" id="GO:0004767">
    <property type="term" value="F:sphingomyelin phosphodiesterase activity"/>
    <property type="evidence" value="ECO:0007669"/>
    <property type="project" value="UniProtKB-EC"/>
</dbReference>
<keyword evidence="9" id="KW-0746">Sphingolipid metabolism</keyword>
<evidence type="ECO:0000256" key="10">
    <source>
        <dbReference type="ARBA" id="ARBA00022989"/>
    </source>
</evidence>
<evidence type="ECO:0000256" key="4">
    <source>
        <dbReference type="ARBA" id="ARBA00006335"/>
    </source>
</evidence>
<evidence type="ECO:0000256" key="2">
    <source>
        <dbReference type="ARBA" id="ARBA00004760"/>
    </source>
</evidence>
<dbReference type="InterPro" id="IPR036691">
    <property type="entry name" value="Endo/exonu/phosph_ase_sf"/>
</dbReference>
<keyword evidence="8" id="KW-0460">Magnesium</keyword>
<dbReference type="InterPro" id="IPR038772">
    <property type="entry name" value="Sph/SMPD2-like"/>
</dbReference>
<evidence type="ECO:0000313" key="15">
    <source>
        <dbReference type="EMBL" id="KAK5084021.1"/>
    </source>
</evidence>
<keyword evidence="11" id="KW-0443">Lipid metabolism</keyword>
<keyword evidence="5 13" id="KW-0812">Transmembrane</keyword>
<evidence type="ECO:0000256" key="9">
    <source>
        <dbReference type="ARBA" id="ARBA00022919"/>
    </source>
</evidence>
<evidence type="ECO:0000256" key="11">
    <source>
        <dbReference type="ARBA" id="ARBA00023098"/>
    </source>
</evidence>
<name>A0ABR0K290_9EURO</name>
<comment type="caution">
    <text evidence="15">The sequence shown here is derived from an EMBL/GenBank/DDBJ whole genome shotgun (WGS) entry which is preliminary data.</text>
</comment>
<keyword evidence="6" id="KW-0479">Metal-binding</keyword>
<evidence type="ECO:0000256" key="7">
    <source>
        <dbReference type="ARBA" id="ARBA00022801"/>
    </source>
</evidence>
<dbReference type="EMBL" id="JAVRRG010000118">
    <property type="protein sequence ID" value="KAK5084021.1"/>
    <property type="molecule type" value="Genomic_DNA"/>
</dbReference>
<keyword evidence="12 13" id="KW-0472">Membrane</keyword>
<dbReference type="Gene3D" id="3.60.10.10">
    <property type="entry name" value="Endonuclease/exonuclease/phosphatase"/>
    <property type="match status" value="1"/>
</dbReference>